<keyword evidence="3" id="KW-1185">Reference proteome</keyword>
<dbReference type="SUPFAM" id="SSF54593">
    <property type="entry name" value="Glyoxalase/Bleomycin resistance protein/Dihydroxybiphenyl dioxygenase"/>
    <property type="match status" value="1"/>
</dbReference>
<dbReference type="InterPro" id="IPR029068">
    <property type="entry name" value="Glyas_Bleomycin-R_OHBP_Dase"/>
</dbReference>
<dbReference type="CDD" id="cd06588">
    <property type="entry name" value="PhnB_like"/>
    <property type="match status" value="1"/>
</dbReference>
<dbReference type="Proteomes" id="UP000243524">
    <property type="component" value="Unassembled WGS sequence"/>
</dbReference>
<comment type="caution">
    <text evidence="2">The sequence shown here is derived from an EMBL/GenBank/DDBJ whole genome shotgun (WGS) entry which is preliminary data.</text>
</comment>
<dbReference type="PANTHER" id="PTHR33990:SF4">
    <property type="entry name" value="PHNB-LIKE DOMAIN-CONTAINING PROTEIN"/>
    <property type="match status" value="1"/>
</dbReference>
<dbReference type="InterPro" id="IPR009725">
    <property type="entry name" value="3_dmu_93_MTrfase"/>
</dbReference>
<dbReference type="AlphaFoldDB" id="A0A2I0QTK7"/>
<dbReference type="PANTHER" id="PTHR33990">
    <property type="entry name" value="PROTEIN YJDN-RELATED"/>
    <property type="match status" value="1"/>
</dbReference>
<dbReference type="Pfam" id="PF06983">
    <property type="entry name" value="3-dmu-9_3-mt"/>
    <property type="match status" value="1"/>
</dbReference>
<evidence type="ECO:0000259" key="1">
    <source>
        <dbReference type="Pfam" id="PF06983"/>
    </source>
</evidence>
<gene>
    <name evidence="2" type="ORF">CEY16_06800</name>
</gene>
<accession>A0A2I0QTK7</accession>
<sequence>MMEKIRIRTFLMFQGQAEEAMKLYTTLFPNSEILEMSKYEEGQGGRVGDVLQATFTLNGVEYMCIDSPTDHDFTFTPSMSLYVDFDSEEELDRVYERLSEGGKLLMPLDKQPFSKKFGWVEDRFGVSWQLNLK</sequence>
<proteinExistence type="predicted"/>
<protein>
    <recommendedName>
        <fullName evidence="1">PhnB-like domain-containing protein</fullName>
    </recommendedName>
</protein>
<dbReference type="PIRSF" id="PIRSF021700">
    <property type="entry name" value="3_dmu_93_MTrfase"/>
    <property type="match status" value="1"/>
</dbReference>
<organism evidence="2 3">
    <name type="scientific">Halalkalibacillus sediminis</name>
    <dbReference type="NCBI Taxonomy" id="2018042"/>
    <lineage>
        <taxon>Bacteria</taxon>
        <taxon>Bacillati</taxon>
        <taxon>Bacillota</taxon>
        <taxon>Bacilli</taxon>
        <taxon>Bacillales</taxon>
        <taxon>Bacillaceae</taxon>
        <taxon>Halalkalibacillus</taxon>
    </lineage>
</organism>
<dbReference type="Gene3D" id="3.30.720.100">
    <property type="match status" value="1"/>
</dbReference>
<evidence type="ECO:0000313" key="2">
    <source>
        <dbReference type="EMBL" id="PKR77638.1"/>
    </source>
</evidence>
<dbReference type="InterPro" id="IPR028973">
    <property type="entry name" value="PhnB-like"/>
</dbReference>
<evidence type="ECO:0000313" key="3">
    <source>
        <dbReference type="Proteomes" id="UP000243524"/>
    </source>
</evidence>
<dbReference type="EMBL" id="PJNH01000002">
    <property type="protein sequence ID" value="PKR77638.1"/>
    <property type="molecule type" value="Genomic_DNA"/>
</dbReference>
<dbReference type="Gene3D" id="3.30.720.110">
    <property type="match status" value="1"/>
</dbReference>
<reference evidence="2 3" key="1">
    <citation type="submission" date="2017-06" db="EMBL/GenBank/DDBJ databases">
        <title>the draft geome sequence of Illustriluteabacillus marina B3227.</title>
        <authorList>
            <person name="He R.-H."/>
            <person name="Du Z.-J."/>
        </authorList>
    </citation>
    <scope>NUCLEOTIDE SEQUENCE [LARGE SCALE GENOMIC DNA]</scope>
    <source>
        <strain evidence="2 3">B3227</strain>
    </source>
</reference>
<name>A0A2I0QTK7_9BACI</name>
<dbReference type="OrthoDB" id="9806473at2"/>
<feature type="domain" description="PhnB-like" evidence="1">
    <location>
        <begin position="7"/>
        <end position="130"/>
    </location>
</feature>